<dbReference type="RefSeq" id="WP_112712013.1">
    <property type="nucleotide sequence ID" value="NZ_LS483250.1"/>
</dbReference>
<dbReference type="InterPro" id="IPR001638">
    <property type="entry name" value="Solute-binding_3/MltF_N"/>
</dbReference>
<reference evidence="4" key="1">
    <citation type="submission" date="2018-05" db="EMBL/GenBank/DDBJ databases">
        <authorList>
            <person name="Cea G.-C."/>
            <person name="William W."/>
        </authorList>
    </citation>
    <scope>NUCLEOTIDE SEQUENCE [LARGE SCALE GENOMIC DNA]</scope>
    <source>
        <strain evidence="4">DB21MT 5</strain>
    </source>
</reference>
<keyword evidence="1" id="KW-0812">Transmembrane</keyword>
<keyword evidence="4" id="KW-1185">Reference proteome</keyword>
<feature type="transmembrane region" description="Helical" evidence="1">
    <location>
        <begin position="226"/>
        <end position="252"/>
    </location>
</feature>
<keyword evidence="1" id="KW-0472">Membrane</keyword>
<evidence type="ECO:0000313" key="4">
    <source>
        <dbReference type="Proteomes" id="UP000250163"/>
    </source>
</evidence>
<dbReference type="PANTHER" id="PTHR18966">
    <property type="entry name" value="IONOTROPIC GLUTAMATE RECEPTOR"/>
    <property type="match status" value="1"/>
</dbReference>
<dbReference type="Proteomes" id="UP000250163">
    <property type="component" value="Chromosome MORIYA"/>
</dbReference>
<dbReference type="EMBL" id="LS483250">
    <property type="protein sequence ID" value="SQD76740.1"/>
    <property type="molecule type" value="Genomic_DNA"/>
</dbReference>
<organism evidence="3 4">
    <name type="scientific">Moritella yayanosii</name>
    <dbReference type="NCBI Taxonomy" id="69539"/>
    <lineage>
        <taxon>Bacteria</taxon>
        <taxon>Pseudomonadati</taxon>
        <taxon>Pseudomonadota</taxon>
        <taxon>Gammaproteobacteria</taxon>
        <taxon>Alteromonadales</taxon>
        <taxon>Moritellaceae</taxon>
        <taxon>Moritella</taxon>
    </lineage>
</organism>
<gene>
    <name evidence="3" type="ORF">MORIYA_0262</name>
</gene>
<name>A0A330LIQ2_9GAMM</name>
<protein>
    <recommendedName>
        <fullName evidence="2">Solute-binding protein family 3/N-terminal domain-containing protein</fullName>
    </recommendedName>
</protein>
<evidence type="ECO:0000256" key="1">
    <source>
        <dbReference type="SAM" id="Phobius"/>
    </source>
</evidence>
<dbReference type="SUPFAM" id="SSF53850">
    <property type="entry name" value="Periplasmic binding protein-like II"/>
    <property type="match status" value="1"/>
</dbReference>
<evidence type="ECO:0000313" key="3">
    <source>
        <dbReference type="EMBL" id="SQD76740.1"/>
    </source>
</evidence>
<keyword evidence="1" id="KW-1133">Transmembrane helix</keyword>
<dbReference type="SMART" id="SM00062">
    <property type="entry name" value="PBPb"/>
    <property type="match status" value="1"/>
</dbReference>
<evidence type="ECO:0000259" key="2">
    <source>
        <dbReference type="SMART" id="SM00062"/>
    </source>
</evidence>
<dbReference type="InterPro" id="IPR015683">
    <property type="entry name" value="Ionotropic_Glu_rcpt"/>
</dbReference>
<dbReference type="KEGG" id="mya:MORIYA_0262"/>
<dbReference type="AlphaFoldDB" id="A0A330LIQ2"/>
<feature type="transmembrane region" description="Helical" evidence="1">
    <location>
        <begin position="156"/>
        <end position="177"/>
    </location>
</feature>
<feature type="transmembrane region" description="Helical" evidence="1">
    <location>
        <begin position="189"/>
        <end position="206"/>
    </location>
</feature>
<dbReference type="Pfam" id="PF00497">
    <property type="entry name" value="SBP_bac_3"/>
    <property type="match status" value="1"/>
</dbReference>
<accession>A0A330LIQ2</accession>
<dbReference type="Gene3D" id="3.40.190.10">
    <property type="entry name" value="Periplasmic binding protein-like II"/>
    <property type="match status" value="3"/>
</dbReference>
<sequence length="380" mass="42391">MPPLLRSLIKLCVFCYLYSMASYSYSSSLVNISSSVNHVSSTVINVGSYHCPPFVMSIQDNGRPQPTSTGLSILLWQRIADSIDLQYNMQDYTLKGLLDAVENGSIEVGISCITITPERELIMDFSHSFYETHLAIAVKQKGYLAAFINIITNTTLLLVVGIILICAGLIGWIFYLLEHKVNHKLYSMPSTGAQLLEAFILGLLFITKGPFNYFEFKTLSGRVLTVFLAIASTLFIASITAMLASTFTLGLLNTNIKSPYDLLKLNVGAKISTTSSIYLDSLGIIHQTFTSLDDMLSALNNGKIDAIVDDDAVLKYKLKLAKQQGRYQQISVLPYQFEKQNYGLAIKDNSPYTEQLNRALLNIRQSPEWQQALNQYFADY</sequence>
<feature type="domain" description="Solute-binding protein family 3/N-terminal" evidence="2">
    <location>
        <begin position="43"/>
        <end position="379"/>
    </location>
</feature>
<proteinExistence type="predicted"/>
<dbReference type="OrthoDB" id="9799090at2"/>